<dbReference type="Pfam" id="PF00589">
    <property type="entry name" value="Phage_integrase"/>
    <property type="match status" value="1"/>
</dbReference>
<evidence type="ECO:0000256" key="3">
    <source>
        <dbReference type="ARBA" id="ARBA00023172"/>
    </source>
</evidence>
<sequence>MTSNLVTPLNNKNKVEDLLDGYWKSDIWEVEEFPYKERLGKTSDRKALDFSFLNNVYIKSEFKYYGMFGFKNEWWLLSTFIYQHFPYLKFFVLFLESVYPRIKSVREVYHDELFANYKRHLVQIGKPLIMVRDGKKRTSYYINFAKAYYRFFDDFYDERPEHEKDRWNIERLGIPYNMSRRDKFISFENIKQPFRELVKKYIYQNLLVQQSITHATAQNILKKMYLFFDYIVDEYPLWNDLNALTRKDIEGFLFYVRNTDMGGRSHAKNRTPSNRHILESISNVKRLIEHMQDYEWREAPTIPVHMLIYPDDYPKRKHKIYEDHIKHVPDYVWEQVQENLHKLDSEIARIVILMEASGFRISDVCQLQIDCLLYKHDGWWLVGDQQKVNMEEHIVPISEEIVSIVKLQREVIEPNSTNENNPNHFLFPVLKGKNKGKAFSQRRVKNALNRLASDCHILDRNGSVFHFKNHAFRHRYGMNLLNNGMSILHVQKLMAHTGPEMTLTYARILDSTLRKEWEKVQNAIRIDNEGGIVQADLSEQAEENGLELEWIRHNMDSIRLDHGFCIKSPKLSCDFLEQTLEPPCIKNNCRSFHVDSTFLDYYNDQILKMETDIEIYDKTGRTRSVELIQPKLKKFKEIRNSIKEGTGILGTQKNKREYVGNERDSNG</sequence>
<evidence type="ECO:0000256" key="2">
    <source>
        <dbReference type="ARBA" id="ARBA00023125"/>
    </source>
</evidence>
<dbReference type="SUPFAM" id="SSF56349">
    <property type="entry name" value="DNA breaking-rejoining enzymes"/>
    <property type="match status" value="1"/>
</dbReference>
<keyword evidence="6" id="KW-1185">Reference proteome</keyword>
<feature type="domain" description="Tyr recombinase" evidence="4">
    <location>
        <begin position="326"/>
        <end position="518"/>
    </location>
</feature>
<dbReference type="PANTHER" id="PTHR30349:SF41">
    <property type="entry name" value="INTEGRASE_RECOMBINASE PROTEIN MJ0367-RELATED"/>
    <property type="match status" value="1"/>
</dbReference>
<gene>
    <name evidence="5" type="ORF">SAMN04487943_106267</name>
</gene>
<dbReference type="PROSITE" id="PS51898">
    <property type="entry name" value="TYR_RECOMBINASE"/>
    <property type="match status" value="1"/>
</dbReference>
<evidence type="ECO:0000259" key="4">
    <source>
        <dbReference type="PROSITE" id="PS51898"/>
    </source>
</evidence>
<dbReference type="Proteomes" id="UP000198565">
    <property type="component" value="Unassembled WGS sequence"/>
</dbReference>
<evidence type="ECO:0000313" key="6">
    <source>
        <dbReference type="Proteomes" id="UP000198565"/>
    </source>
</evidence>
<dbReference type="GO" id="GO:0015074">
    <property type="term" value="P:DNA integration"/>
    <property type="evidence" value="ECO:0007669"/>
    <property type="project" value="InterPro"/>
</dbReference>
<keyword evidence="2" id="KW-0238">DNA-binding</keyword>
<dbReference type="GO" id="GO:0003677">
    <property type="term" value="F:DNA binding"/>
    <property type="evidence" value="ECO:0007669"/>
    <property type="project" value="UniProtKB-KW"/>
</dbReference>
<reference evidence="6" key="1">
    <citation type="submission" date="2016-10" db="EMBL/GenBank/DDBJ databases">
        <authorList>
            <person name="Varghese N."/>
            <person name="Submissions S."/>
        </authorList>
    </citation>
    <scope>NUCLEOTIDE SEQUENCE [LARGE SCALE GENOMIC DNA]</scope>
    <source>
        <strain evidence="6">CGMCC 1.4250</strain>
    </source>
</reference>
<dbReference type="RefSeq" id="WP_091484077.1">
    <property type="nucleotide sequence ID" value="NZ_FOTR01000006.1"/>
</dbReference>
<protein>
    <submittedName>
        <fullName evidence="5">Site-specific recombinase XerD</fullName>
    </submittedName>
</protein>
<dbReference type="InterPro" id="IPR013762">
    <property type="entry name" value="Integrase-like_cat_sf"/>
</dbReference>
<dbReference type="Gene3D" id="1.10.443.10">
    <property type="entry name" value="Intergrase catalytic core"/>
    <property type="match status" value="1"/>
</dbReference>
<dbReference type="InterPro" id="IPR002104">
    <property type="entry name" value="Integrase_catalytic"/>
</dbReference>
<dbReference type="InterPro" id="IPR050090">
    <property type="entry name" value="Tyrosine_recombinase_XerCD"/>
</dbReference>
<proteinExistence type="inferred from homology"/>
<dbReference type="GO" id="GO:0006310">
    <property type="term" value="P:DNA recombination"/>
    <property type="evidence" value="ECO:0007669"/>
    <property type="project" value="UniProtKB-KW"/>
</dbReference>
<dbReference type="OrthoDB" id="568347at2"/>
<evidence type="ECO:0000256" key="1">
    <source>
        <dbReference type="ARBA" id="ARBA00008857"/>
    </source>
</evidence>
<dbReference type="PANTHER" id="PTHR30349">
    <property type="entry name" value="PHAGE INTEGRASE-RELATED"/>
    <property type="match status" value="1"/>
</dbReference>
<dbReference type="InterPro" id="IPR011010">
    <property type="entry name" value="DNA_brk_join_enz"/>
</dbReference>
<comment type="similarity">
    <text evidence="1">Belongs to the 'phage' integrase family.</text>
</comment>
<organism evidence="5 6">
    <name type="scientific">Gracilibacillus orientalis</name>
    <dbReference type="NCBI Taxonomy" id="334253"/>
    <lineage>
        <taxon>Bacteria</taxon>
        <taxon>Bacillati</taxon>
        <taxon>Bacillota</taxon>
        <taxon>Bacilli</taxon>
        <taxon>Bacillales</taxon>
        <taxon>Bacillaceae</taxon>
        <taxon>Gracilibacillus</taxon>
    </lineage>
</organism>
<dbReference type="EMBL" id="FOTR01000006">
    <property type="protein sequence ID" value="SFM02693.1"/>
    <property type="molecule type" value="Genomic_DNA"/>
</dbReference>
<keyword evidence="3" id="KW-0233">DNA recombination</keyword>
<dbReference type="STRING" id="334253.SAMN04487943_106267"/>
<name>A0A1I4MI21_9BACI</name>
<dbReference type="AlphaFoldDB" id="A0A1I4MI21"/>
<accession>A0A1I4MI21</accession>
<evidence type="ECO:0000313" key="5">
    <source>
        <dbReference type="EMBL" id="SFM02693.1"/>
    </source>
</evidence>